<comment type="caution">
    <text evidence="1">The sequence shown here is derived from an EMBL/GenBank/DDBJ whole genome shotgun (WGS) entry which is preliminary data.</text>
</comment>
<gene>
    <name evidence="1" type="ORF">HFRIS_012259</name>
</gene>
<evidence type="ECO:0000313" key="1">
    <source>
        <dbReference type="EMBL" id="EOA04483.1"/>
    </source>
</evidence>
<organism evidence="1 2">
    <name type="scientific">Herbaspirillum frisingense GSF30</name>
    <dbReference type="NCBI Taxonomy" id="864073"/>
    <lineage>
        <taxon>Bacteria</taxon>
        <taxon>Pseudomonadati</taxon>
        <taxon>Pseudomonadota</taxon>
        <taxon>Betaproteobacteria</taxon>
        <taxon>Burkholderiales</taxon>
        <taxon>Oxalobacteraceae</taxon>
        <taxon>Herbaspirillum</taxon>
    </lineage>
</organism>
<evidence type="ECO:0000313" key="2">
    <source>
        <dbReference type="Proteomes" id="UP000006772"/>
    </source>
</evidence>
<dbReference type="Proteomes" id="UP000006772">
    <property type="component" value="Unassembled WGS sequence"/>
</dbReference>
<protein>
    <submittedName>
        <fullName evidence="1">Uncharacterized protein</fullName>
    </submittedName>
</protein>
<dbReference type="AlphaFoldDB" id="A0AAI9IET6"/>
<name>A0AAI9IET6_9BURK</name>
<sequence length="79" mass="7577">MVLVGGAPVAGDAGVEWIVGMTASASVGPSSTLGGDGREDQAAGMSRCFTGHAAATTGTTAGATACCLPACRGLALYLM</sequence>
<proteinExistence type="predicted"/>
<accession>A0AAI9IET6</accession>
<dbReference type="EMBL" id="AEEC02000015">
    <property type="protein sequence ID" value="EOA04483.1"/>
    <property type="molecule type" value="Genomic_DNA"/>
</dbReference>
<reference evidence="1 2" key="1">
    <citation type="journal article" date="2013" name="Front. Microbiol.">
        <title>The genome of the endophytic bacterium H. frisingense GSF30(T) identifies diverse strategies in the Herbaspirillum genus to interact with plants.</title>
        <authorList>
            <person name="Straub D."/>
            <person name="Rothballer M."/>
            <person name="Hartmann A."/>
            <person name="Ludewig U."/>
        </authorList>
    </citation>
    <scope>NUCLEOTIDE SEQUENCE [LARGE SCALE GENOMIC DNA]</scope>
    <source>
        <strain evidence="1 2">GSF30</strain>
    </source>
</reference>